<accession>A0A497XD26</accession>
<keyword evidence="1" id="KW-1133">Transmembrane helix</keyword>
<organism evidence="2 3">
    <name type="scientific">Sulfurisoma sediminicola</name>
    <dbReference type="NCBI Taxonomy" id="1381557"/>
    <lineage>
        <taxon>Bacteria</taxon>
        <taxon>Pseudomonadati</taxon>
        <taxon>Pseudomonadota</taxon>
        <taxon>Betaproteobacteria</taxon>
        <taxon>Nitrosomonadales</taxon>
        <taxon>Sterolibacteriaceae</taxon>
        <taxon>Sulfurisoma</taxon>
    </lineage>
</organism>
<name>A0A497XD26_9PROT</name>
<comment type="caution">
    <text evidence="2">The sequence shown here is derived from an EMBL/GenBank/DDBJ whole genome shotgun (WGS) entry which is preliminary data.</text>
</comment>
<protein>
    <submittedName>
        <fullName evidence="2">Uncharacterized protein</fullName>
    </submittedName>
</protein>
<gene>
    <name evidence="2" type="ORF">DFR35_1240</name>
</gene>
<feature type="transmembrane region" description="Helical" evidence="1">
    <location>
        <begin position="52"/>
        <end position="74"/>
    </location>
</feature>
<proteinExistence type="predicted"/>
<dbReference type="RefSeq" id="WP_121240772.1">
    <property type="nucleotide sequence ID" value="NZ_BHVV01000006.1"/>
</dbReference>
<evidence type="ECO:0000313" key="3">
    <source>
        <dbReference type="Proteomes" id="UP000268908"/>
    </source>
</evidence>
<dbReference type="AlphaFoldDB" id="A0A497XD26"/>
<dbReference type="EMBL" id="RCCI01000005">
    <property type="protein sequence ID" value="RLJ64599.1"/>
    <property type="molecule type" value="Genomic_DNA"/>
</dbReference>
<dbReference type="Proteomes" id="UP000268908">
    <property type="component" value="Unassembled WGS sequence"/>
</dbReference>
<keyword evidence="1" id="KW-0472">Membrane</keyword>
<evidence type="ECO:0000256" key="1">
    <source>
        <dbReference type="SAM" id="Phobius"/>
    </source>
</evidence>
<keyword evidence="3" id="KW-1185">Reference proteome</keyword>
<sequence length="79" mass="9145">MYYGIHSEALVQFLSLRALMTREQRAWLIAPEARSLAEAFWLALHMTRQDSLALWLGFWFMVYVTPAVAIGNWISSLIN</sequence>
<evidence type="ECO:0000313" key="2">
    <source>
        <dbReference type="EMBL" id="RLJ64599.1"/>
    </source>
</evidence>
<keyword evidence="1" id="KW-0812">Transmembrane</keyword>
<reference evidence="2 3" key="1">
    <citation type="submission" date="2018-10" db="EMBL/GenBank/DDBJ databases">
        <title>Genomic Encyclopedia of Type Strains, Phase IV (KMG-IV): sequencing the most valuable type-strain genomes for metagenomic binning, comparative biology and taxonomic classification.</title>
        <authorList>
            <person name="Goeker M."/>
        </authorList>
    </citation>
    <scope>NUCLEOTIDE SEQUENCE [LARGE SCALE GENOMIC DNA]</scope>
    <source>
        <strain evidence="2 3">DSM 26916</strain>
    </source>
</reference>